<organism evidence="1 2">
    <name type="scientific">Neoroseomonas terrae</name>
    <dbReference type="NCBI Taxonomy" id="424799"/>
    <lineage>
        <taxon>Bacteria</taxon>
        <taxon>Pseudomonadati</taxon>
        <taxon>Pseudomonadota</taxon>
        <taxon>Alphaproteobacteria</taxon>
        <taxon>Acetobacterales</taxon>
        <taxon>Acetobacteraceae</taxon>
        <taxon>Neoroseomonas</taxon>
    </lineage>
</organism>
<evidence type="ECO:0000313" key="2">
    <source>
        <dbReference type="Proteomes" id="UP000698752"/>
    </source>
</evidence>
<proteinExistence type="predicted"/>
<evidence type="ECO:0000313" key="1">
    <source>
        <dbReference type="EMBL" id="MBR0653208.1"/>
    </source>
</evidence>
<dbReference type="RefSeq" id="WP_211871917.1">
    <property type="nucleotide sequence ID" value="NZ_JAAEDI010000043.1"/>
</dbReference>
<accession>A0ABS5EQ86</accession>
<dbReference type="Proteomes" id="UP000698752">
    <property type="component" value="Unassembled WGS sequence"/>
</dbReference>
<dbReference type="EMBL" id="JAAEDI010000043">
    <property type="protein sequence ID" value="MBR0653208.1"/>
    <property type="molecule type" value="Genomic_DNA"/>
</dbReference>
<keyword evidence="2" id="KW-1185">Reference proteome</keyword>
<name>A0ABS5EQ86_9PROT</name>
<comment type="caution">
    <text evidence="1">The sequence shown here is derived from an EMBL/GenBank/DDBJ whole genome shotgun (WGS) entry which is preliminary data.</text>
</comment>
<protein>
    <submittedName>
        <fullName evidence="1">Uncharacterized protein</fullName>
    </submittedName>
</protein>
<sequence>MGHILPFPRLAPPWPEQVEALEPASALVLSACIRPWVAAARLKEDPFPPVVEAMEEAWAPHEAALSAHALMHGIALQAIRMVEVGCPKCPGLTGDEMLLLHAVAEASRGVDHPAQVLAEMVAEPALIFLDPPLIGLARRLDAEGWHFRPRRMPVGLPEGAVPWCH</sequence>
<gene>
    <name evidence="1" type="ORF">GXW78_26370</name>
</gene>
<reference evidence="2" key="1">
    <citation type="journal article" date="2021" name="Syst. Appl. Microbiol.">
        <title>Roseomonas hellenica sp. nov., isolated from roots of wild-growing Alkanna tinctoria.</title>
        <authorList>
            <person name="Rat A."/>
            <person name="Naranjo H.D."/>
            <person name="Lebbe L."/>
            <person name="Cnockaert M."/>
            <person name="Krigas N."/>
            <person name="Grigoriadou K."/>
            <person name="Maloupa E."/>
            <person name="Willems A."/>
        </authorList>
    </citation>
    <scope>NUCLEOTIDE SEQUENCE [LARGE SCALE GENOMIC DNA]</scope>
    <source>
        <strain evidence="2">LMG 31159</strain>
    </source>
</reference>